<dbReference type="Proteomes" id="UP000288805">
    <property type="component" value="Unassembled WGS sequence"/>
</dbReference>
<evidence type="ECO:0000313" key="1">
    <source>
        <dbReference type="EMBL" id="RVW58481.1"/>
    </source>
</evidence>
<comment type="caution">
    <text evidence="1">The sequence shown here is derived from an EMBL/GenBank/DDBJ whole genome shotgun (WGS) entry which is preliminary data.</text>
</comment>
<accession>A0A438FEU4</accession>
<dbReference type="AlphaFoldDB" id="A0A438FEU4"/>
<organism evidence="1 2">
    <name type="scientific">Vitis vinifera</name>
    <name type="common">Grape</name>
    <dbReference type="NCBI Taxonomy" id="29760"/>
    <lineage>
        <taxon>Eukaryota</taxon>
        <taxon>Viridiplantae</taxon>
        <taxon>Streptophyta</taxon>
        <taxon>Embryophyta</taxon>
        <taxon>Tracheophyta</taxon>
        <taxon>Spermatophyta</taxon>
        <taxon>Magnoliopsida</taxon>
        <taxon>eudicotyledons</taxon>
        <taxon>Gunneridae</taxon>
        <taxon>Pentapetalae</taxon>
        <taxon>rosids</taxon>
        <taxon>Vitales</taxon>
        <taxon>Vitaceae</taxon>
        <taxon>Viteae</taxon>
        <taxon>Vitis</taxon>
    </lineage>
</organism>
<proteinExistence type="predicted"/>
<name>A0A438FEU4_VITVI</name>
<reference evidence="1 2" key="1">
    <citation type="journal article" date="2018" name="PLoS Genet.">
        <title>Population sequencing reveals clonal diversity and ancestral inbreeding in the grapevine cultivar Chardonnay.</title>
        <authorList>
            <person name="Roach M.J."/>
            <person name="Johnson D.L."/>
            <person name="Bohlmann J."/>
            <person name="van Vuuren H.J."/>
            <person name="Jones S.J."/>
            <person name="Pretorius I.S."/>
            <person name="Schmidt S.A."/>
            <person name="Borneman A.R."/>
        </authorList>
    </citation>
    <scope>NUCLEOTIDE SEQUENCE [LARGE SCALE GENOMIC DNA]</scope>
    <source>
        <strain evidence="2">cv. Chardonnay</strain>
        <tissue evidence="1">Leaf</tissue>
    </source>
</reference>
<evidence type="ECO:0000313" key="2">
    <source>
        <dbReference type="Proteomes" id="UP000288805"/>
    </source>
</evidence>
<dbReference type="EMBL" id="QGNW01000948">
    <property type="protein sequence ID" value="RVW58481.1"/>
    <property type="molecule type" value="Genomic_DNA"/>
</dbReference>
<sequence length="174" mass="20103">MDFRYIGNNVEIEPIDVPIHTTFVELLNMIYDIIGVDRHNQLVLKCQHLTKINKFQPLVVRNDQTVARDIDVDEENEIYEEEDRDDAIDTDEIHLPNDDENYGQRENIDLVMVQQVVECDSTRYVNLEVGDRSNDSEVENTSPIAFPHGTQINVSNDNLETTFTPVSYHMPPTL</sequence>
<gene>
    <name evidence="1" type="ORF">CK203_113639</name>
</gene>
<protein>
    <submittedName>
        <fullName evidence="1">Uncharacterized protein</fullName>
    </submittedName>
</protein>